<keyword evidence="2" id="KW-1185">Reference proteome</keyword>
<reference evidence="1 2" key="1">
    <citation type="journal article" date="2014" name="BMC Genomics">
        <title>Genome and secretome analysis of the hemibiotrophic fungal pathogen, Moniliophthora roreri, which causes frosty pod rot disease of cacao: mechanisms of the biotrophic and necrotrophic phases.</title>
        <authorList>
            <person name="Meinhardt L.W."/>
            <person name="Costa G.G.L."/>
            <person name="Thomazella D.P.T."/>
            <person name="Teixeira P.J.P.L."/>
            <person name="Carazzolle M.F."/>
            <person name="Schuster S.C."/>
            <person name="Carlson J.E."/>
            <person name="Guiltinan M.J."/>
            <person name="Mieczkowski P."/>
            <person name="Farmer A."/>
            <person name="Ramaraj T."/>
            <person name="Crozier J."/>
            <person name="Davis R.E."/>
            <person name="Shao J."/>
            <person name="Melnick R.L."/>
            <person name="Pereira G.A.G."/>
            <person name="Bailey B.A."/>
        </authorList>
    </citation>
    <scope>NUCLEOTIDE SEQUENCE [LARGE SCALE GENOMIC DNA]</scope>
    <source>
        <strain evidence="1 2">MCA 2997</strain>
    </source>
</reference>
<sequence>MGNYHYIHPAFKYKIFALSLRTSQSTAARVLGVSQPMVSKLKKCVLNAAGYDEMVGSKRMGRPQKLDVFNIAFLEGCIEKTPDLELSELQQMLYDNCGLWVCEKTIENELKWGGFSQKHVMHPALECNEEQRMEWHTYM</sequence>
<dbReference type="AlphaFoldDB" id="V2WV03"/>
<evidence type="ECO:0000313" key="1">
    <source>
        <dbReference type="EMBL" id="ESK84040.1"/>
    </source>
</evidence>
<accession>V2WV03</accession>
<comment type="caution">
    <text evidence="1">The sequence shown here is derived from an EMBL/GenBank/DDBJ whole genome shotgun (WGS) entry which is preliminary data.</text>
</comment>
<gene>
    <name evidence="1" type="ORF">Moror_11500</name>
</gene>
<dbReference type="EMBL" id="AWSO01001379">
    <property type="protein sequence ID" value="ESK84040.1"/>
    <property type="molecule type" value="Genomic_DNA"/>
</dbReference>
<dbReference type="OrthoDB" id="2963563at2759"/>
<organism evidence="1 2">
    <name type="scientific">Moniliophthora roreri (strain MCA 2997)</name>
    <name type="common">Cocoa frosty pod rot fungus</name>
    <name type="synonym">Crinipellis roreri</name>
    <dbReference type="NCBI Taxonomy" id="1381753"/>
    <lineage>
        <taxon>Eukaryota</taxon>
        <taxon>Fungi</taxon>
        <taxon>Dikarya</taxon>
        <taxon>Basidiomycota</taxon>
        <taxon>Agaricomycotina</taxon>
        <taxon>Agaricomycetes</taxon>
        <taxon>Agaricomycetidae</taxon>
        <taxon>Agaricales</taxon>
        <taxon>Marasmiineae</taxon>
        <taxon>Marasmiaceae</taxon>
        <taxon>Moniliophthora</taxon>
    </lineage>
</organism>
<dbReference type="KEGG" id="mrr:Moror_11500"/>
<proteinExistence type="predicted"/>
<name>V2WV03_MONRO</name>
<dbReference type="STRING" id="1381753.V2WV03"/>
<protein>
    <submittedName>
        <fullName evidence="1">Uncharacterized protein</fullName>
    </submittedName>
</protein>
<dbReference type="Proteomes" id="UP000017559">
    <property type="component" value="Unassembled WGS sequence"/>
</dbReference>
<dbReference type="HOGENOM" id="CLU_056788_9_0_1"/>
<evidence type="ECO:0000313" key="2">
    <source>
        <dbReference type="Proteomes" id="UP000017559"/>
    </source>
</evidence>